<comment type="caution">
    <text evidence="2">The sequence shown here is derived from an EMBL/GenBank/DDBJ whole genome shotgun (WGS) entry which is preliminary data.</text>
</comment>
<accession>A0A4R8ZYS9</accession>
<reference evidence="2 3" key="1">
    <citation type="submission" date="2019-03" db="EMBL/GenBank/DDBJ databases">
        <title>Genomics of glacier-inhabiting Cryobacterium strains.</title>
        <authorList>
            <person name="Liu Q."/>
            <person name="Xin Y.-H."/>
        </authorList>
    </citation>
    <scope>NUCLEOTIDE SEQUENCE [LARGE SCALE GENOMIC DNA]</scope>
    <source>
        <strain evidence="2 3">Hh14</strain>
    </source>
</reference>
<dbReference type="Proteomes" id="UP000297447">
    <property type="component" value="Unassembled WGS sequence"/>
</dbReference>
<organism evidence="2 3">
    <name type="scientific">Cryobacterium frigoriphilum</name>
    <dbReference type="NCBI Taxonomy" id="1259150"/>
    <lineage>
        <taxon>Bacteria</taxon>
        <taxon>Bacillati</taxon>
        <taxon>Actinomycetota</taxon>
        <taxon>Actinomycetes</taxon>
        <taxon>Micrococcales</taxon>
        <taxon>Microbacteriaceae</taxon>
        <taxon>Cryobacterium</taxon>
    </lineage>
</organism>
<evidence type="ECO:0000313" key="2">
    <source>
        <dbReference type="EMBL" id="TFD48982.1"/>
    </source>
</evidence>
<dbReference type="AlphaFoldDB" id="A0A4R8ZYS9"/>
<dbReference type="EMBL" id="SOHE01000053">
    <property type="protein sequence ID" value="TFD48982.1"/>
    <property type="molecule type" value="Genomic_DNA"/>
</dbReference>
<protein>
    <submittedName>
        <fullName evidence="2">Uncharacterized protein</fullName>
    </submittedName>
</protein>
<name>A0A4R8ZYS9_9MICO</name>
<evidence type="ECO:0000256" key="1">
    <source>
        <dbReference type="SAM" id="MobiDB-lite"/>
    </source>
</evidence>
<keyword evidence="3" id="KW-1185">Reference proteome</keyword>
<sequence length="458" mass="46834">MTTAVDDAVDAIRATAGVRSVRADVSPLEHSAFAALNDFWTASIEVTTEADAADFGSLAETVAGHVASARASVDATAIVRLPATDTDADTALVLHPSEAVGMTTREMASTAAQETAGELADAALTLRHLEQASTVRVADSAPSATVTVTSPDALSAAITELRTLPQFGTGALAAVTLAARAPSGTTSSVTASTTFPSSGLAEVLGELAAETHVDDLAYDGQPDNFTGDTWRPTLRVQADSPQSARTITQLLTGLEPAQAAGEPRASFSVFAPNADATNEHIFERTGFLGLALGSPEPDDALEAPQPEPEATETAPGDAIPEASPGVVALAPEAASRRLQSDLLRVTELLDAAGDTAGIRGTAAVALTACDAGTGEHVSGSVLLPIFEITDSAQAPFDAVARSWNRQGFDATDRGMGTDIYTPRDPSNTDASDSLRRLTLRGTAEGLSISAESVCVISG</sequence>
<gene>
    <name evidence="2" type="ORF">E3T55_13180</name>
</gene>
<feature type="region of interest" description="Disordered" evidence="1">
    <location>
        <begin position="292"/>
        <end position="322"/>
    </location>
</feature>
<dbReference type="RefSeq" id="WP_134520007.1">
    <property type="nucleotide sequence ID" value="NZ_SOHE01000053.1"/>
</dbReference>
<evidence type="ECO:0000313" key="3">
    <source>
        <dbReference type="Proteomes" id="UP000297447"/>
    </source>
</evidence>
<dbReference type="OrthoDB" id="5095937at2"/>
<proteinExistence type="predicted"/>